<keyword evidence="2" id="KW-1185">Reference proteome</keyword>
<accession>A0A9Q0YPY6</accession>
<dbReference type="EMBL" id="JAIZAY010000017">
    <property type="protein sequence ID" value="KAJ8026308.1"/>
    <property type="molecule type" value="Genomic_DNA"/>
</dbReference>
<name>A0A9Q0YPY6_HOLLE</name>
<reference evidence="1" key="1">
    <citation type="submission" date="2021-10" db="EMBL/GenBank/DDBJ databases">
        <title>Tropical sea cucumber genome reveals ecological adaptation and Cuvierian tubules defense mechanism.</title>
        <authorList>
            <person name="Chen T."/>
        </authorList>
    </citation>
    <scope>NUCLEOTIDE SEQUENCE</scope>
    <source>
        <strain evidence="1">Nanhai2018</strain>
        <tissue evidence="1">Muscle</tissue>
    </source>
</reference>
<comment type="caution">
    <text evidence="1">The sequence shown here is derived from an EMBL/GenBank/DDBJ whole genome shotgun (WGS) entry which is preliminary data.</text>
</comment>
<evidence type="ECO:0000313" key="1">
    <source>
        <dbReference type="EMBL" id="KAJ8026308.1"/>
    </source>
</evidence>
<sequence>MILIVGLSSRNVLNGKRKPISRDTASCSRCYVWEMWGTLVFHAPHTEVGLDMQKWHIFKRSSFTTNWNRLAKQGLAEKVVSSQSAL</sequence>
<protein>
    <submittedName>
        <fullName evidence="1">Uncharacterized protein</fullName>
    </submittedName>
</protein>
<dbReference type="Proteomes" id="UP001152320">
    <property type="component" value="Chromosome 17"/>
</dbReference>
<organism evidence="1 2">
    <name type="scientific">Holothuria leucospilota</name>
    <name type="common">Black long sea cucumber</name>
    <name type="synonym">Mertensiothuria leucospilota</name>
    <dbReference type="NCBI Taxonomy" id="206669"/>
    <lineage>
        <taxon>Eukaryota</taxon>
        <taxon>Metazoa</taxon>
        <taxon>Echinodermata</taxon>
        <taxon>Eleutherozoa</taxon>
        <taxon>Echinozoa</taxon>
        <taxon>Holothuroidea</taxon>
        <taxon>Aspidochirotacea</taxon>
        <taxon>Aspidochirotida</taxon>
        <taxon>Holothuriidae</taxon>
        <taxon>Holothuria</taxon>
    </lineage>
</organism>
<dbReference type="AlphaFoldDB" id="A0A9Q0YPY6"/>
<gene>
    <name evidence="1" type="ORF">HOLleu_34114</name>
</gene>
<proteinExistence type="predicted"/>
<evidence type="ECO:0000313" key="2">
    <source>
        <dbReference type="Proteomes" id="UP001152320"/>
    </source>
</evidence>